<dbReference type="OMA" id="PTHEAEF"/>
<name>A0A177DYX1_ALTAL</name>
<proteinExistence type="predicted"/>
<keyword evidence="3" id="KW-1185">Reference proteome</keyword>
<dbReference type="GeneID" id="29117724"/>
<dbReference type="VEuPathDB" id="FungiDB:CC77DRAFT_547694"/>
<evidence type="ECO:0000313" key="2">
    <source>
        <dbReference type="EMBL" id="OAG24857.1"/>
    </source>
</evidence>
<dbReference type="PANTHER" id="PTHR38795">
    <property type="entry name" value="DUF6604 DOMAIN-CONTAINING PROTEIN"/>
    <property type="match status" value="1"/>
</dbReference>
<feature type="domain" description="DUF6604" evidence="1">
    <location>
        <begin position="13"/>
        <end position="271"/>
    </location>
</feature>
<dbReference type="InterPro" id="IPR046539">
    <property type="entry name" value="DUF6604"/>
</dbReference>
<dbReference type="PANTHER" id="PTHR38795:SF1">
    <property type="entry name" value="DUF6604 DOMAIN-CONTAINING PROTEIN"/>
    <property type="match status" value="1"/>
</dbReference>
<gene>
    <name evidence="2" type="ORF">CC77DRAFT_547694</name>
</gene>
<dbReference type="AlphaFoldDB" id="A0A177DYX1"/>
<organism evidence="2 3">
    <name type="scientific">Alternaria alternata</name>
    <name type="common">Alternaria rot fungus</name>
    <name type="synonym">Torula alternata</name>
    <dbReference type="NCBI Taxonomy" id="5599"/>
    <lineage>
        <taxon>Eukaryota</taxon>
        <taxon>Fungi</taxon>
        <taxon>Dikarya</taxon>
        <taxon>Ascomycota</taxon>
        <taxon>Pezizomycotina</taxon>
        <taxon>Dothideomycetes</taxon>
        <taxon>Pleosporomycetidae</taxon>
        <taxon>Pleosporales</taxon>
        <taxon>Pleosporineae</taxon>
        <taxon>Pleosporaceae</taxon>
        <taxon>Alternaria</taxon>
        <taxon>Alternaria sect. Alternaria</taxon>
        <taxon>Alternaria alternata complex</taxon>
    </lineage>
</organism>
<dbReference type="STRING" id="5599.A0A177DYX1"/>
<dbReference type="KEGG" id="aalt:CC77DRAFT_547694"/>
<dbReference type="Pfam" id="PF20253">
    <property type="entry name" value="DUF6604"/>
    <property type="match status" value="1"/>
</dbReference>
<reference evidence="2 3" key="1">
    <citation type="submission" date="2016-05" db="EMBL/GenBank/DDBJ databases">
        <title>Comparative analysis of secretome profiles of manganese(II)-oxidizing ascomycete fungi.</title>
        <authorList>
            <consortium name="DOE Joint Genome Institute"/>
            <person name="Zeiner C.A."/>
            <person name="Purvine S.O."/>
            <person name="Zink E.M."/>
            <person name="Wu S."/>
            <person name="Pasa-Tolic L."/>
            <person name="Chaput D.L."/>
            <person name="Haridas S."/>
            <person name="Grigoriev I.V."/>
            <person name="Santelli C.M."/>
            <person name="Hansel C.M."/>
        </authorList>
    </citation>
    <scope>NUCLEOTIDE SEQUENCE [LARGE SCALE GENOMIC DNA]</scope>
    <source>
        <strain evidence="2 3">SRC1lrK2f</strain>
    </source>
</reference>
<dbReference type="EMBL" id="KV441471">
    <property type="protein sequence ID" value="OAG24857.1"/>
    <property type="molecule type" value="Genomic_DNA"/>
</dbReference>
<dbReference type="RefSeq" id="XP_018390278.1">
    <property type="nucleotide sequence ID" value="XM_018532130.1"/>
</dbReference>
<dbReference type="Proteomes" id="UP000077248">
    <property type="component" value="Unassembled WGS sequence"/>
</dbReference>
<evidence type="ECO:0000313" key="3">
    <source>
        <dbReference type="Proteomes" id="UP000077248"/>
    </source>
</evidence>
<protein>
    <recommendedName>
        <fullName evidence="1">DUF6604 domain-containing protein</fullName>
    </recommendedName>
</protein>
<accession>A0A177DYX1</accession>
<evidence type="ECO:0000259" key="1">
    <source>
        <dbReference type="Pfam" id="PF20253"/>
    </source>
</evidence>
<sequence length="834" mass="94311">MGLAPLLVDTYHKYKKGTNNFVQWLAETARATGTVNDVFKDSRQDVVPPTGGRLKGATRKEAKKAGLTQNATATCQITTKSFLALATAIAADKRTCVPPEVFTTLRAVIRGRKDCAVWYSMISDQVDDAVKESNAGHRHFIKLLEDVLEIIKSKLSQTQRQPLKAVKTTPLHTSNAFEHLKFEEPLDTEDMPEAIESPVMPATQKVSYKLEPSETDVSFAIYCFLKDATHLRLAVRRTWREFAKGDIGLQAAALTMNAALAMIEKLSNEFEQAHPRFKDSGSQKMHLEIVKFIYSSYSKGGKGPAFIDAGDDDSDPFAYKEGKQILRSDTVMCTHTTELVIGIFWLEKTKEKCRLTNDERRFLKCISQFVSTPDEEPMPDSYMVRKAANNVLYDRNLNSWIVFSLQIFWDMQRELGSCLHLGKMLFDKTGQQLIERYKAYLDVGGLEKVGATHVTFREDIVRRKKFIEILLNDTLVQEGFDQCEKQTSRPFDNIRGFSLLNHDPGLCGLISANMRDDYHRTAIDMASNQGQIIVSAHLYNAVQRSGNLPEGWQWTDMDWLIERQGSDWMFMGKRPKQGSTFGKHVNLILGFSAHKFTADYKSRNSEAETECNIGGVRRLEYHARRCELGTDREPRRKKPVGMSKAKNDILVMVECLVNDFQGKPDNTRKPLSSLEKLSIFKLAIERDESAFAFDVMDLNLRCIRLLQEIHKYALTFAPLDYPVSKFTGGLSMNDVIGDMLYDLGGHPRHHASIFPVAAAILRKIVQKEGNNVLMNSMVCREEMKLSLENSKAEDEPSFENPSEDTMNLELRGMAGRIILLDENGGFRMPFGPPV</sequence>